<dbReference type="PANTHER" id="PTHR46246:SF1">
    <property type="entry name" value="GUANOSINE-3',5'-BIS(DIPHOSPHATE) 3'-PYROPHOSPHOHYDROLASE MESH1"/>
    <property type="match status" value="1"/>
</dbReference>
<name>A0ABT8HTP0_9BACL</name>
<evidence type="ECO:0000313" key="2">
    <source>
        <dbReference type="EMBL" id="MDN4524142.1"/>
    </source>
</evidence>
<evidence type="ECO:0000259" key="1">
    <source>
        <dbReference type="SMART" id="SM00471"/>
    </source>
</evidence>
<dbReference type="PANTHER" id="PTHR46246">
    <property type="entry name" value="GUANOSINE-3',5'-BIS(DIPHOSPHATE) 3'-PYROPHOSPHOHYDROLASE MESH1"/>
    <property type="match status" value="1"/>
</dbReference>
<dbReference type="Pfam" id="PF13328">
    <property type="entry name" value="HD_4"/>
    <property type="match status" value="1"/>
</dbReference>
<dbReference type="EMBL" id="JAUHTR010000002">
    <property type="protein sequence ID" value="MDN4524142.1"/>
    <property type="molecule type" value="Genomic_DNA"/>
</dbReference>
<organism evidence="2 3">
    <name type="scientific">Fictibacillus fluitans</name>
    <dbReference type="NCBI Taxonomy" id="3058422"/>
    <lineage>
        <taxon>Bacteria</taxon>
        <taxon>Bacillati</taxon>
        <taxon>Bacillota</taxon>
        <taxon>Bacilli</taxon>
        <taxon>Bacillales</taxon>
        <taxon>Fictibacillaceae</taxon>
        <taxon>Fictibacillus</taxon>
    </lineage>
</organism>
<dbReference type="InterPro" id="IPR052194">
    <property type="entry name" value="MESH1"/>
</dbReference>
<reference evidence="2" key="1">
    <citation type="submission" date="2023-07" db="EMBL/GenBank/DDBJ databases">
        <title>Fictibacillus sp. isolated from freshwater pond.</title>
        <authorList>
            <person name="Kirdat K."/>
            <person name="Bhat A."/>
            <person name="Mourya A."/>
            <person name="Yadav A."/>
        </authorList>
    </citation>
    <scope>NUCLEOTIDE SEQUENCE</scope>
    <source>
        <strain evidence="2">NE201</strain>
    </source>
</reference>
<sequence>MNIESVIKMSAAIELAAAAHQSQVRKGNGKPYISHPYTVGMLLMDAGCHEDVVIAGILHDVIEDTSYSATDIEIKFGKNVLQLVQGSSEPNKSASWEERKQHTISFIEKEATVEVCQIACADKLHNVLSLKQDMEVQGDAVWDHFKRGRDQQKWYYRSLVQALRKKVGGFSLFIQLEREVEGMFGLQSS</sequence>
<keyword evidence="3" id="KW-1185">Reference proteome</keyword>
<dbReference type="SMART" id="SM00471">
    <property type="entry name" value="HDc"/>
    <property type="match status" value="1"/>
</dbReference>
<dbReference type="Gene3D" id="1.10.3210.10">
    <property type="entry name" value="Hypothetical protein af1432"/>
    <property type="match status" value="1"/>
</dbReference>
<gene>
    <name evidence="2" type="ORF">QYB97_06635</name>
</gene>
<protein>
    <submittedName>
        <fullName evidence="2">HD domain-containing protein</fullName>
    </submittedName>
</protein>
<proteinExistence type="predicted"/>
<dbReference type="InterPro" id="IPR003607">
    <property type="entry name" value="HD/PDEase_dom"/>
</dbReference>
<dbReference type="Proteomes" id="UP001172721">
    <property type="component" value="Unassembled WGS sequence"/>
</dbReference>
<feature type="domain" description="HD/PDEase" evidence="1">
    <location>
        <begin position="28"/>
        <end position="136"/>
    </location>
</feature>
<dbReference type="RefSeq" id="WP_301165191.1">
    <property type="nucleotide sequence ID" value="NZ_JAUHTR010000002.1"/>
</dbReference>
<evidence type="ECO:0000313" key="3">
    <source>
        <dbReference type="Proteomes" id="UP001172721"/>
    </source>
</evidence>
<comment type="caution">
    <text evidence="2">The sequence shown here is derived from an EMBL/GenBank/DDBJ whole genome shotgun (WGS) entry which is preliminary data.</text>
</comment>
<dbReference type="SUPFAM" id="SSF109604">
    <property type="entry name" value="HD-domain/PDEase-like"/>
    <property type="match status" value="1"/>
</dbReference>
<accession>A0ABT8HTP0</accession>